<evidence type="ECO:0000313" key="2">
    <source>
        <dbReference type="EMBL" id="EAQ78268.1"/>
    </source>
</evidence>
<dbReference type="AlphaFoldDB" id="A3ZYQ7"/>
<dbReference type="eggNOG" id="COG0438">
    <property type="taxonomic scope" value="Bacteria"/>
</dbReference>
<proteinExistence type="predicted"/>
<evidence type="ECO:0000259" key="1">
    <source>
        <dbReference type="Pfam" id="PF08241"/>
    </source>
</evidence>
<dbReference type="Proteomes" id="UP000004358">
    <property type="component" value="Unassembled WGS sequence"/>
</dbReference>
<feature type="domain" description="Methyltransferase type 11" evidence="1">
    <location>
        <begin position="14"/>
        <end position="97"/>
    </location>
</feature>
<dbReference type="HOGENOM" id="CLU_087545_0_0_0"/>
<dbReference type="STRING" id="314230.DSM3645_18066"/>
<reference evidence="2 3" key="1">
    <citation type="submission" date="2006-02" db="EMBL/GenBank/DDBJ databases">
        <authorList>
            <person name="Amann R."/>
            <person name="Ferriera S."/>
            <person name="Johnson J."/>
            <person name="Kravitz S."/>
            <person name="Halpern A."/>
            <person name="Remington K."/>
            <person name="Beeson K."/>
            <person name="Tran B."/>
            <person name="Rogers Y.-H."/>
            <person name="Friedman R."/>
            <person name="Venter J.C."/>
        </authorList>
    </citation>
    <scope>NUCLEOTIDE SEQUENCE [LARGE SCALE GENOMIC DNA]</scope>
    <source>
        <strain evidence="2 3">DSM 3645</strain>
    </source>
</reference>
<sequence>MDSMIDVSDVDFIDYGCKFGGSFSIGHQLGGKSGLGFDIRPEVVEEAVRRGHRAVVGDARELAIPDKSVRFSIMSHFLEHLPDLTSVEQAIATALRVSTDGIYLRGPMFDDEYLAQYGLKTYWSDWTGHPCHVTDKQVESILTKLGVEPSSYRIRWVRRIRNSGSRTIHPLDSPKDQQYYNAKLHPPKPRVAFTRKLYREWICIVALNNDPRLFSELYPGNLFLRTLAKCGYDL</sequence>
<accession>A3ZYQ7</accession>
<protein>
    <recommendedName>
        <fullName evidence="1">Methyltransferase type 11 domain-containing protein</fullName>
    </recommendedName>
</protein>
<dbReference type="SUPFAM" id="SSF53335">
    <property type="entry name" value="S-adenosyl-L-methionine-dependent methyltransferases"/>
    <property type="match status" value="1"/>
</dbReference>
<dbReference type="Pfam" id="PF08241">
    <property type="entry name" value="Methyltransf_11"/>
    <property type="match status" value="1"/>
</dbReference>
<dbReference type="InterPro" id="IPR013216">
    <property type="entry name" value="Methyltransf_11"/>
</dbReference>
<comment type="caution">
    <text evidence="2">The sequence shown here is derived from an EMBL/GenBank/DDBJ whole genome shotgun (WGS) entry which is preliminary data.</text>
</comment>
<dbReference type="OrthoDB" id="9771846at2"/>
<dbReference type="GO" id="GO:0008757">
    <property type="term" value="F:S-adenosylmethionine-dependent methyltransferase activity"/>
    <property type="evidence" value="ECO:0007669"/>
    <property type="project" value="InterPro"/>
</dbReference>
<dbReference type="Gene3D" id="3.40.50.150">
    <property type="entry name" value="Vaccinia Virus protein VP39"/>
    <property type="match status" value="1"/>
</dbReference>
<dbReference type="EMBL" id="AANZ01000022">
    <property type="protein sequence ID" value="EAQ78268.1"/>
    <property type="molecule type" value="Genomic_DNA"/>
</dbReference>
<evidence type="ECO:0000313" key="3">
    <source>
        <dbReference type="Proteomes" id="UP000004358"/>
    </source>
</evidence>
<name>A3ZYQ7_9BACT</name>
<gene>
    <name evidence="2" type="ORF">DSM3645_18066</name>
</gene>
<dbReference type="InterPro" id="IPR029063">
    <property type="entry name" value="SAM-dependent_MTases_sf"/>
</dbReference>
<organism evidence="2 3">
    <name type="scientific">Blastopirellula marina DSM 3645</name>
    <dbReference type="NCBI Taxonomy" id="314230"/>
    <lineage>
        <taxon>Bacteria</taxon>
        <taxon>Pseudomonadati</taxon>
        <taxon>Planctomycetota</taxon>
        <taxon>Planctomycetia</taxon>
        <taxon>Pirellulales</taxon>
        <taxon>Pirellulaceae</taxon>
        <taxon>Blastopirellula</taxon>
    </lineage>
</organism>